<feature type="compositionally biased region" description="Polar residues" evidence="1">
    <location>
        <begin position="110"/>
        <end position="123"/>
    </location>
</feature>
<name>A0ABM1JB38_POLDO</name>
<feature type="compositionally biased region" description="Low complexity" evidence="1">
    <location>
        <begin position="149"/>
        <end position="162"/>
    </location>
</feature>
<feature type="region of interest" description="Disordered" evidence="1">
    <location>
        <begin position="264"/>
        <end position="283"/>
    </location>
</feature>
<feature type="region of interest" description="Disordered" evidence="1">
    <location>
        <begin position="108"/>
        <end position="169"/>
    </location>
</feature>
<feature type="compositionally biased region" description="Basic and acidic residues" evidence="1">
    <location>
        <begin position="124"/>
        <end position="148"/>
    </location>
</feature>
<organism evidence="2 3">
    <name type="scientific">Polistes dominula</name>
    <name type="common">European paper wasp</name>
    <name type="synonym">Vespa dominula</name>
    <dbReference type="NCBI Taxonomy" id="743375"/>
    <lineage>
        <taxon>Eukaryota</taxon>
        <taxon>Metazoa</taxon>
        <taxon>Ecdysozoa</taxon>
        <taxon>Arthropoda</taxon>
        <taxon>Hexapoda</taxon>
        <taxon>Insecta</taxon>
        <taxon>Pterygota</taxon>
        <taxon>Neoptera</taxon>
        <taxon>Endopterygota</taxon>
        <taxon>Hymenoptera</taxon>
        <taxon>Apocrita</taxon>
        <taxon>Aculeata</taxon>
        <taxon>Vespoidea</taxon>
        <taxon>Vespidae</taxon>
        <taxon>Polistinae</taxon>
        <taxon>Polistini</taxon>
        <taxon>Polistes</taxon>
    </lineage>
</organism>
<gene>
    <name evidence="3" type="primary">LOC107073501</name>
</gene>
<evidence type="ECO:0000313" key="2">
    <source>
        <dbReference type="Proteomes" id="UP000694924"/>
    </source>
</evidence>
<dbReference type="RefSeq" id="XP_015189676.1">
    <property type="nucleotide sequence ID" value="XM_015334190.1"/>
</dbReference>
<evidence type="ECO:0000313" key="3">
    <source>
        <dbReference type="RefSeq" id="XP_015189676.1"/>
    </source>
</evidence>
<feature type="compositionally biased region" description="Basic and acidic residues" evidence="1">
    <location>
        <begin position="266"/>
        <end position="275"/>
    </location>
</feature>
<keyword evidence="2" id="KW-1185">Reference proteome</keyword>
<reference evidence="3" key="1">
    <citation type="submission" date="2025-08" db="UniProtKB">
        <authorList>
            <consortium name="RefSeq"/>
        </authorList>
    </citation>
    <scope>IDENTIFICATION</scope>
    <source>
        <tissue evidence="3">Whole body</tissue>
    </source>
</reference>
<sequence>MDEENRLNRDVLHGMLLITPLGGKQRQRMRWSDAIYKHLMLCYYKVTKLERDRTDYRTQLHKEFTNRYPELSFITEQRFADQVRTIIKNNRIPQPELDNIKQQVKETLEQPDTQTTQEQYDNTRNNRETHNQTNREPDPEVQERERTEQQQQKEVQTQHQSQTPTYAGTEEQYELTYIECKDTYIHITQFIKKPPNTPNTDTIIDHINKIIQNRIKDSTTMEELQLLIYTGSLTITKMHSKKRWTQTANTQKIITIPAWQHRLQKQNREVKERSRTTNTTHKQ</sequence>
<accession>A0ABM1JB38</accession>
<dbReference type="GeneID" id="107073501"/>
<evidence type="ECO:0000256" key="1">
    <source>
        <dbReference type="SAM" id="MobiDB-lite"/>
    </source>
</evidence>
<dbReference type="Proteomes" id="UP000694924">
    <property type="component" value="Unplaced"/>
</dbReference>
<proteinExistence type="predicted"/>
<protein>
    <submittedName>
        <fullName evidence="3">Uncharacterized protein LOC107073501</fullName>
    </submittedName>
</protein>